<comment type="caution">
    <text evidence="1">The sequence shown here is derived from an EMBL/GenBank/DDBJ whole genome shotgun (WGS) entry which is preliminary data.</text>
</comment>
<accession>K2J8C3</accession>
<reference evidence="1 2" key="1">
    <citation type="submission" date="2012-08" db="EMBL/GenBank/DDBJ databases">
        <title>Comparative Sequence Analysis of H. pylori isolates.</title>
        <authorList>
            <person name="Blanchard T.G."/>
            <person name="Czinn S.J."/>
            <person name="McCracken C.M."/>
            <person name="Abolude K.A."/>
            <person name="Shefchek K.S."/>
            <person name="Maroo A.M."/>
            <person name="Santana-Cruz I.S."/>
            <person name="Tallon L.J."/>
            <person name="Ficke F.W.F."/>
        </authorList>
    </citation>
    <scope>NUCLEOTIDE SEQUENCE [LARGE SCALE GENOMIC DNA]</scope>
    <source>
        <strain evidence="1 2">R018c</strain>
    </source>
</reference>
<organism evidence="1 2">
    <name type="scientific">Helicobacter pylori R018c</name>
    <dbReference type="NCBI Taxonomy" id="1145110"/>
    <lineage>
        <taxon>Bacteria</taxon>
        <taxon>Pseudomonadati</taxon>
        <taxon>Campylobacterota</taxon>
        <taxon>Epsilonproteobacteria</taxon>
        <taxon>Campylobacterales</taxon>
        <taxon>Helicobacteraceae</taxon>
        <taxon>Helicobacter</taxon>
    </lineage>
</organism>
<gene>
    <name evidence="1" type="ORF">OUC_1404</name>
</gene>
<dbReference type="PATRIC" id="fig|1145110.4.peg.1371"/>
<dbReference type="Proteomes" id="UP000002808">
    <property type="component" value="Unassembled WGS sequence"/>
</dbReference>
<dbReference type="AlphaFoldDB" id="K2J8C3"/>
<evidence type="ECO:0000313" key="2">
    <source>
        <dbReference type="Proteomes" id="UP000002808"/>
    </source>
</evidence>
<name>K2J8C3_HELPX</name>
<evidence type="ECO:0000313" key="1">
    <source>
        <dbReference type="EMBL" id="EKE79371.1"/>
    </source>
</evidence>
<sequence>MSGALCADAGLGIDAFCNADARLLPIVLFSKTCAFGTTCN</sequence>
<proteinExistence type="predicted"/>
<dbReference type="EMBL" id="AMOQ01000008">
    <property type="protein sequence ID" value="EKE79371.1"/>
    <property type="molecule type" value="Genomic_DNA"/>
</dbReference>
<protein>
    <submittedName>
        <fullName evidence="1">Uncharacterized protein</fullName>
    </submittedName>
</protein>